<dbReference type="Gene3D" id="3.10.450.50">
    <property type="match status" value="1"/>
</dbReference>
<dbReference type="InterPro" id="IPR032710">
    <property type="entry name" value="NTF2-like_dom_sf"/>
</dbReference>
<sequence>MPMNLDPDLTAAVRHLIDSGCHYRMEALAACYAPDLRIVMVSENGETLTFDYAQNLAFFQSLKDAGAAPLNTAVIFNHAEAHEGIGYVSATRRMDLGQGEKRIVFTLMLRHDGARWQVFREHAVITGAASLLSKGNP</sequence>
<organism evidence="1 2">
    <name type="scientific">Neisseria shayeganii 871</name>
    <dbReference type="NCBI Taxonomy" id="1032488"/>
    <lineage>
        <taxon>Bacteria</taxon>
        <taxon>Pseudomonadati</taxon>
        <taxon>Pseudomonadota</taxon>
        <taxon>Betaproteobacteria</taxon>
        <taxon>Neisseriales</taxon>
        <taxon>Neisseriaceae</taxon>
        <taxon>Neisseria</taxon>
    </lineage>
</organism>
<protein>
    <recommendedName>
        <fullName evidence="3">DUF4440 domain-containing protein</fullName>
    </recommendedName>
</protein>
<dbReference type="STRING" id="1032488.HMPREF9371_2343"/>
<dbReference type="SUPFAM" id="SSF54427">
    <property type="entry name" value="NTF2-like"/>
    <property type="match status" value="1"/>
</dbReference>
<name>G4CL52_9NEIS</name>
<dbReference type="Proteomes" id="UP000003019">
    <property type="component" value="Unassembled WGS sequence"/>
</dbReference>
<keyword evidence="2" id="KW-1185">Reference proteome</keyword>
<dbReference type="PATRIC" id="fig|1032488.3.peg.2212"/>
<dbReference type="AlphaFoldDB" id="G4CL52"/>
<evidence type="ECO:0008006" key="3">
    <source>
        <dbReference type="Google" id="ProtNLM"/>
    </source>
</evidence>
<gene>
    <name evidence="1" type="ORF">HMPREF9371_2343</name>
</gene>
<dbReference type="EMBL" id="AGAY01000079">
    <property type="protein sequence ID" value="EGY51434.1"/>
    <property type="molecule type" value="Genomic_DNA"/>
</dbReference>
<comment type="caution">
    <text evidence="1">The sequence shown here is derived from an EMBL/GenBank/DDBJ whole genome shotgun (WGS) entry which is preliminary data.</text>
</comment>
<accession>G4CL52</accession>
<dbReference type="HOGENOM" id="CLU_154548_0_0_4"/>
<reference evidence="1 2" key="1">
    <citation type="submission" date="2011-05" db="EMBL/GenBank/DDBJ databases">
        <authorList>
            <person name="Muzny D."/>
            <person name="Qin X."/>
            <person name="Deng J."/>
            <person name="Jiang H."/>
            <person name="Liu Y."/>
            <person name="Qu J."/>
            <person name="Song X.-Z."/>
            <person name="Zhang L."/>
            <person name="Thornton R."/>
            <person name="Coyle M."/>
            <person name="Francisco L."/>
            <person name="Jackson L."/>
            <person name="Javaid M."/>
            <person name="Korchina V."/>
            <person name="Kovar C."/>
            <person name="Mata R."/>
            <person name="Mathew T."/>
            <person name="Ngo R."/>
            <person name="Nguyen L."/>
            <person name="Nguyen N."/>
            <person name="Okwuonu G."/>
            <person name="Ongeri F."/>
            <person name="Pham C."/>
            <person name="Simmons D."/>
            <person name="Wilczek-Boney K."/>
            <person name="Hale W."/>
            <person name="Jakkamsetti A."/>
            <person name="Pham P."/>
            <person name="Ruth R."/>
            <person name="San Lucas F."/>
            <person name="Warren J."/>
            <person name="Zhang J."/>
            <person name="Zhao Z."/>
            <person name="Zhou C."/>
            <person name="Zhu D."/>
            <person name="Lee S."/>
            <person name="Bess C."/>
            <person name="Blankenburg K."/>
            <person name="Forbes L."/>
            <person name="Fu Q."/>
            <person name="Gubbala S."/>
            <person name="Hirani K."/>
            <person name="Jayaseelan J.C."/>
            <person name="Lara F."/>
            <person name="Munidasa M."/>
            <person name="Palculict T."/>
            <person name="Patil S."/>
            <person name="Pu L.-L."/>
            <person name="Saada N."/>
            <person name="Tang L."/>
            <person name="Weissenberger G."/>
            <person name="Zhu Y."/>
            <person name="Hemphill L."/>
            <person name="Shang Y."/>
            <person name="Youmans B."/>
            <person name="Ayvaz T."/>
            <person name="Ross M."/>
            <person name="Santibanez J."/>
            <person name="Aqrawi P."/>
            <person name="Gross S."/>
            <person name="Joshi V."/>
            <person name="Fowler G."/>
            <person name="Nazareth L."/>
            <person name="Reid J."/>
            <person name="Worley K."/>
            <person name="Petrosino J."/>
            <person name="Highlander S."/>
            <person name="Gibbs R."/>
        </authorList>
    </citation>
    <scope>NUCLEOTIDE SEQUENCE [LARGE SCALE GENOMIC DNA]</scope>
    <source>
        <strain evidence="1 2">871</strain>
    </source>
</reference>
<proteinExistence type="predicted"/>
<evidence type="ECO:0000313" key="2">
    <source>
        <dbReference type="Proteomes" id="UP000003019"/>
    </source>
</evidence>
<evidence type="ECO:0000313" key="1">
    <source>
        <dbReference type="EMBL" id="EGY51434.1"/>
    </source>
</evidence>